<dbReference type="InterPro" id="IPR036770">
    <property type="entry name" value="Ankyrin_rpt-contain_sf"/>
</dbReference>
<dbReference type="SMART" id="SM00248">
    <property type="entry name" value="ANK"/>
    <property type="match status" value="3"/>
</dbReference>
<dbReference type="PANTHER" id="PTHR24171">
    <property type="entry name" value="ANKYRIN REPEAT DOMAIN-CONTAINING PROTEIN 39-RELATED"/>
    <property type="match status" value="1"/>
</dbReference>
<protein>
    <submittedName>
        <fullName evidence="4">Ankyrin repeat protein</fullName>
    </submittedName>
</protein>
<organism evidence="4 5">
    <name type="scientific">Tritrichomonas foetus</name>
    <dbReference type="NCBI Taxonomy" id="1144522"/>
    <lineage>
        <taxon>Eukaryota</taxon>
        <taxon>Metamonada</taxon>
        <taxon>Parabasalia</taxon>
        <taxon>Tritrichomonadida</taxon>
        <taxon>Tritrichomonadidae</taxon>
        <taxon>Tritrichomonas</taxon>
    </lineage>
</organism>
<accession>A0A1J4KXJ7</accession>
<dbReference type="SUPFAM" id="SSF48403">
    <property type="entry name" value="Ankyrin repeat"/>
    <property type="match status" value="1"/>
</dbReference>
<gene>
    <name evidence="4" type="ORF">TRFO_15216</name>
</gene>
<evidence type="ECO:0000313" key="4">
    <source>
        <dbReference type="EMBL" id="OHT14430.1"/>
    </source>
</evidence>
<reference evidence="4" key="1">
    <citation type="submission" date="2016-10" db="EMBL/GenBank/DDBJ databases">
        <authorList>
            <person name="Benchimol M."/>
            <person name="Almeida L.G."/>
            <person name="Vasconcelos A.T."/>
            <person name="Perreira-Neves A."/>
            <person name="Rosa I.A."/>
            <person name="Tasca T."/>
            <person name="Bogo M.R."/>
            <person name="de Souza W."/>
        </authorList>
    </citation>
    <scope>NUCLEOTIDE SEQUENCE [LARGE SCALE GENOMIC DNA]</scope>
    <source>
        <strain evidence="4">K</strain>
    </source>
</reference>
<dbReference type="PROSITE" id="PS50088">
    <property type="entry name" value="ANK_REPEAT"/>
    <property type="match status" value="2"/>
</dbReference>
<proteinExistence type="predicted"/>
<evidence type="ECO:0000256" key="2">
    <source>
        <dbReference type="ARBA" id="ARBA00023043"/>
    </source>
</evidence>
<keyword evidence="1" id="KW-0677">Repeat</keyword>
<dbReference type="OrthoDB" id="194358at2759"/>
<dbReference type="VEuPathDB" id="TrichDB:TRFO_15216"/>
<evidence type="ECO:0000313" key="5">
    <source>
        <dbReference type="Proteomes" id="UP000179807"/>
    </source>
</evidence>
<dbReference type="AlphaFoldDB" id="A0A1J4KXJ7"/>
<dbReference type="InterPro" id="IPR002110">
    <property type="entry name" value="Ankyrin_rpt"/>
</dbReference>
<dbReference type="EMBL" id="MLAK01000374">
    <property type="protein sequence ID" value="OHT14430.1"/>
    <property type="molecule type" value="Genomic_DNA"/>
</dbReference>
<dbReference type="PROSITE" id="PS50297">
    <property type="entry name" value="ANK_REP_REGION"/>
    <property type="match status" value="1"/>
</dbReference>
<dbReference type="RefSeq" id="XP_068367566.1">
    <property type="nucleotide sequence ID" value="XM_068498262.1"/>
</dbReference>
<comment type="caution">
    <text evidence="4">The sequence shown here is derived from an EMBL/GenBank/DDBJ whole genome shotgun (WGS) entry which is preliminary data.</text>
</comment>
<name>A0A1J4KXJ7_9EUKA</name>
<evidence type="ECO:0000256" key="3">
    <source>
        <dbReference type="PROSITE-ProRule" id="PRU00023"/>
    </source>
</evidence>
<feature type="repeat" description="ANK" evidence="3">
    <location>
        <begin position="13"/>
        <end position="45"/>
    </location>
</feature>
<keyword evidence="2 3" id="KW-0040">ANK repeat</keyword>
<sequence>MQYNANVDQADASGKTPLHCCCWFGNRQSEIALIAKKASVNIQDKSEDTPLHFACQHNYVEIVSDLLRAGADPKLKNQLGKTPEEVAEAGDHGEIVELLQKKEGEDVKKAKVGLTELDKNIVHEQRMLNKTLEDLLNGQEKHSDYIKQLKQKIGVQANNLNSTRQQQQAIKNKLAELEHFAKQIAEKVNILVPKNSSRHRFSFARVPTT</sequence>
<dbReference type="GeneID" id="94832966"/>
<dbReference type="Pfam" id="PF12796">
    <property type="entry name" value="Ank_2"/>
    <property type="match status" value="1"/>
</dbReference>
<dbReference type="Gene3D" id="1.25.40.20">
    <property type="entry name" value="Ankyrin repeat-containing domain"/>
    <property type="match status" value="1"/>
</dbReference>
<evidence type="ECO:0000256" key="1">
    <source>
        <dbReference type="ARBA" id="ARBA00022737"/>
    </source>
</evidence>
<keyword evidence="5" id="KW-1185">Reference proteome</keyword>
<dbReference type="Proteomes" id="UP000179807">
    <property type="component" value="Unassembled WGS sequence"/>
</dbReference>
<feature type="repeat" description="ANK" evidence="3">
    <location>
        <begin position="46"/>
        <end position="78"/>
    </location>
</feature>